<dbReference type="Gene3D" id="1.10.10.10">
    <property type="entry name" value="Winged helix-like DNA-binding domain superfamily/Winged helix DNA-binding domain"/>
    <property type="match status" value="1"/>
</dbReference>
<accession>A1S0G7</accession>
<protein>
    <submittedName>
        <fullName evidence="4">Transcriptional regulator, TrmB</fullName>
    </submittedName>
</protein>
<dbReference type="Pfam" id="PF11495">
    <property type="entry name" value="Regulator_TrmB"/>
    <property type="match status" value="1"/>
</dbReference>
<dbReference type="InterPro" id="IPR036390">
    <property type="entry name" value="WH_DNA-bd_sf"/>
</dbReference>
<dbReference type="HOGENOM" id="CLU_062979_1_0_2"/>
<comment type="similarity">
    <text evidence="1">Belongs to the transcriptional regulator TrmB family.</text>
</comment>
<evidence type="ECO:0000259" key="2">
    <source>
        <dbReference type="Pfam" id="PF01978"/>
    </source>
</evidence>
<dbReference type="AlphaFoldDB" id="A1S0G7"/>
<dbReference type="CDD" id="cd09124">
    <property type="entry name" value="PLDc_like_TrmB_middle"/>
    <property type="match status" value="1"/>
</dbReference>
<dbReference type="InterPro" id="IPR036388">
    <property type="entry name" value="WH-like_DNA-bd_sf"/>
</dbReference>
<dbReference type="SUPFAM" id="SSF46785">
    <property type="entry name" value="Winged helix' DNA-binding domain"/>
    <property type="match status" value="1"/>
</dbReference>
<dbReference type="STRING" id="368408.Tpen_1551"/>
<dbReference type="InterPro" id="IPR002831">
    <property type="entry name" value="Tscrpt_reg_TrmB_N"/>
</dbReference>
<organism evidence="4 5">
    <name type="scientific">Thermofilum pendens (strain DSM 2475 / Hrk 5)</name>
    <dbReference type="NCBI Taxonomy" id="368408"/>
    <lineage>
        <taxon>Archaea</taxon>
        <taxon>Thermoproteota</taxon>
        <taxon>Thermoprotei</taxon>
        <taxon>Thermofilales</taxon>
        <taxon>Thermofilaceae</taxon>
        <taxon>Thermofilum</taxon>
    </lineage>
</organism>
<keyword evidence="5" id="KW-1185">Reference proteome</keyword>
<proteinExistence type="inferred from homology"/>
<dbReference type="PANTHER" id="PTHR34293:SF1">
    <property type="entry name" value="HTH-TYPE TRANSCRIPTIONAL REGULATOR TRMBL2"/>
    <property type="match status" value="1"/>
</dbReference>
<name>A1S0G7_THEPD</name>
<dbReference type="Proteomes" id="UP000000641">
    <property type="component" value="Chromosome"/>
</dbReference>
<feature type="domain" description="Transcription regulator TrmB C-terminal" evidence="3">
    <location>
        <begin position="117"/>
        <end position="340"/>
    </location>
</feature>
<dbReference type="EnsemblBacteria" id="ABL78947">
    <property type="protein sequence ID" value="ABL78947"/>
    <property type="gene ID" value="Tpen_1551"/>
</dbReference>
<feature type="domain" description="Transcription regulator TrmB N-terminal" evidence="2">
    <location>
        <begin position="16"/>
        <end position="77"/>
    </location>
</feature>
<dbReference type="Pfam" id="PF01978">
    <property type="entry name" value="TrmB"/>
    <property type="match status" value="1"/>
</dbReference>
<dbReference type="InterPro" id="IPR051797">
    <property type="entry name" value="TrmB-like"/>
</dbReference>
<dbReference type="PANTHER" id="PTHR34293">
    <property type="entry name" value="HTH-TYPE TRANSCRIPTIONAL REGULATOR TRMBL2"/>
    <property type="match status" value="1"/>
</dbReference>
<sequence>MSSDSLVEMFRVLGAGRPEAEIYQALLKYGPSTLRELSDKVDMVGSQLHQYLKRLVRLGLVEVSRGKPSIYRAVSVETFDAIYRSRVESLRKNALERLKSISAQAHPASREYGVYVLRSWRAFRIRGLEYIRSAKCDVIVCGDSSFVKPYWEELRKKEEEGVNVFVILYELPGIPVREDEVVVRKARKAVSGDMMVVVDSRVALVAQRRLGPGERPEYGLSVEEPVLIDYLEQDFFNRWLRGSVIRDEPVRLPSCFTVNRLALIEAQRLLSEGRRLSLTAYGRYTGSRGEAIVEGIVRDAVVDQATGVAHFVVDTRAGSIRIGGPDAVVEEFAASRIELRGA</sequence>
<dbReference type="InterPro" id="IPR021586">
    <property type="entry name" value="Tscrpt_reg_TrmB_C"/>
</dbReference>
<gene>
    <name evidence="4" type="ordered locus">Tpen_1551</name>
</gene>
<evidence type="ECO:0000256" key="1">
    <source>
        <dbReference type="ARBA" id="ARBA00007287"/>
    </source>
</evidence>
<dbReference type="CDD" id="cd00090">
    <property type="entry name" value="HTH_ARSR"/>
    <property type="match status" value="1"/>
</dbReference>
<dbReference type="KEGG" id="tpe:Tpen_1551"/>
<dbReference type="RefSeq" id="WP_011753212.1">
    <property type="nucleotide sequence ID" value="NC_008698.1"/>
</dbReference>
<evidence type="ECO:0000259" key="3">
    <source>
        <dbReference type="Pfam" id="PF11495"/>
    </source>
</evidence>
<evidence type="ECO:0000313" key="5">
    <source>
        <dbReference type="Proteomes" id="UP000000641"/>
    </source>
</evidence>
<evidence type="ECO:0000313" key="4">
    <source>
        <dbReference type="EMBL" id="ABL78947.1"/>
    </source>
</evidence>
<dbReference type="GeneID" id="4600900"/>
<dbReference type="eggNOG" id="arCOG02038">
    <property type="taxonomic scope" value="Archaea"/>
</dbReference>
<dbReference type="InterPro" id="IPR011991">
    <property type="entry name" value="ArsR-like_HTH"/>
</dbReference>
<dbReference type="SUPFAM" id="SSF159071">
    <property type="entry name" value="TrmB C-terminal domain-like"/>
    <property type="match status" value="1"/>
</dbReference>
<dbReference type="EMBL" id="CP000505">
    <property type="protein sequence ID" value="ABL78947.1"/>
    <property type="molecule type" value="Genomic_DNA"/>
</dbReference>
<dbReference type="OrthoDB" id="30795at2157"/>
<reference evidence="5" key="1">
    <citation type="journal article" date="2008" name="J. Bacteriol.">
        <title>Genome sequence of Thermofilum pendens reveals an exceptional loss of biosynthetic pathways without genome reduction.</title>
        <authorList>
            <person name="Anderson I."/>
            <person name="Rodriguez J."/>
            <person name="Susanti D."/>
            <person name="Porat I."/>
            <person name="Reich C."/>
            <person name="Ulrich L.E."/>
            <person name="Elkins J.G."/>
            <person name="Mavromatis K."/>
            <person name="Lykidis A."/>
            <person name="Kim E."/>
            <person name="Thompson L.S."/>
            <person name="Nolan M."/>
            <person name="Land M."/>
            <person name="Copeland A."/>
            <person name="Lapidus A."/>
            <person name="Lucas S."/>
            <person name="Detter C."/>
            <person name="Zhulin I.B."/>
            <person name="Olsen G.J."/>
            <person name="Whitman W."/>
            <person name="Mukhopadhyay B."/>
            <person name="Bristow J."/>
            <person name="Kyrpides N."/>
        </authorList>
    </citation>
    <scope>NUCLEOTIDE SEQUENCE [LARGE SCALE GENOMIC DNA]</scope>
    <source>
        <strain evidence="5">DSM 2475 / Hrk 5</strain>
    </source>
</reference>